<evidence type="ECO:0000313" key="2">
    <source>
        <dbReference type="EMBL" id="KRN47221.1"/>
    </source>
</evidence>
<reference evidence="2 3" key="1">
    <citation type="journal article" date="2015" name="Genome Announc.">
        <title>Expanding the biotechnology potential of lactobacilli through comparative genomics of 213 strains and associated genera.</title>
        <authorList>
            <person name="Sun Z."/>
            <person name="Harris H.M."/>
            <person name="McCann A."/>
            <person name="Guo C."/>
            <person name="Argimon S."/>
            <person name="Zhang W."/>
            <person name="Yang X."/>
            <person name="Jeffery I.B."/>
            <person name="Cooney J.C."/>
            <person name="Kagawa T.F."/>
            <person name="Liu W."/>
            <person name="Song Y."/>
            <person name="Salvetti E."/>
            <person name="Wrobel A."/>
            <person name="Rasinkangas P."/>
            <person name="Parkhill J."/>
            <person name="Rea M.C."/>
            <person name="O'Sullivan O."/>
            <person name="Ritari J."/>
            <person name="Douillard F.P."/>
            <person name="Paul Ross R."/>
            <person name="Yang R."/>
            <person name="Briner A.E."/>
            <person name="Felis G.E."/>
            <person name="de Vos W.M."/>
            <person name="Barrangou R."/>
            <person name="Klaenhammer T.R."/>
            <person name="Caufield P.W."/>
            <person name="Cui Y."/>
            <person name="Zhang H."/>
            <person name="O'Toole P.W."/>
        </authorList>
    </citation>
    <scope>NUCLEOTIDE SEQUENCE [LARGE SCALE GENOMIC DNA]</scope>
    <source>
        <strain evidence="2 3">DSM 20410</strain>
    </source>
</reference>
<accession>A0A0R2H9K8</accession>
<evidence type="ECO:0000313" key="3">
    <source>
        <dbReference type="Proteomes" id="UP000051992"/>
    </source>
</evidence>
<protein>
    <submittedName>
        <fullName evidence="2">Uncharacterized protein</fullName>
    </submittedName>
</protein>
<keyword evidence="3" id="KW-1185">Reference proteome</keyword>
<gene>
    <name evidence="2" type="ORF">IV50_GL000499</name>
</gene>
<sequence>MDVATFIGKYGMTYARYLREHDGMSVAQSLQTASSIGAGMTSGEMQNMYGLEQGRLTETADGKLVETDATNETDDSTYAEKARTPNADFTLEDGTHIHNDANGDSFDEKGQKIGKGD</sequence>
<feature type="region of interest" description="Disordered" evidence="1">
    <location>
        <begin position="59"/>
        <end position="117"/>
    </location>
</feature>
<dbReference type="PATRIC" id="fig|1629.5.peg.503"/>
<organism evidence="2 3">
    <name type="scientific">Weissella viridescens</name>
    <name type="common">Lactobacillus viridescens</name>
    <dbReference type="NCBI Taxonomy" id="1629"/>
    <lineage>
        <taxon>Bacteria</taxon>
        <taxon>Bacillati</taxon>
        <taxon>Bacillota</taxon>
        <taxon>Bacilli</taxon>
        <taxon>Lactobacillales</taxon>
        <taxon>Lactobacillaceae</taxon>
        <taxon>Weissella</taxon>
    </lineage>
</organism>
<dbReference type="EMBL" id="JQBM01000001">
    <property type="protein sequence ID" value="KRN47221.1"/>
    <property type="molecule type" value="Genomic_DNA"/>
</dbReference>
<comment type="caution">
    <text evidence="2">The sequence shown here is derived from an EMBL/GenBank/DDBJ whole genome shotgun (WGS) entry which is preliminary data.</text>
</comment>
<dbReference type="AlphaFoldDB" id="A0A0R2H9K8"/>
<evidence type="ECO:0000256" key="1">
    <source>
        <dbReference type="SAM" id="MobiDB-lite"/>
    </source>
</evidence>
<feature type="compositionally biased region" description="Basic and acidic residues" evidence="1">
    <location>
        <begin position="93"/>
        <end position="117"/>
    </location>
</feature>
<name>A0A0R2H9K8_WEIVI</name>
<dbReference type="Proteomes" id="UP000051992">
    <property type="component" value="Unassembled WGS sequence"/>
</dbReference>
<proteinExistence type="predicted"/>